<dbReference type="InterPro" id="IPR015424">
    <property type="entry name" value="PyrdxlP-dep_Trfase"/>
</dbReference>
<dbReference type="PANTHER" id="PTHR42735">
    <property type="match status" value="1"/>
</dbReference>
<gene>
    <name evidence="9" type="ORF">TL16_g09604</name>
</gene>
<organism evidence="9 10">
    <name type="scientific">Triparma laevis f. inornata</name>
    <dbReference type="NCBI Taxonomy" id="1714386"/>
    <lineage>
        <taxon>Eukaryota</taxon>
        <taxon>Sar</taxon>
        <taxon>Stramenopiles</taxon>
        <taxon>Ochrophyta</taxon>
        <taxon>Bolidophyceae</taxon>
        <taxon>Parmales</taxon>
        <taxon>Triparmaceae</taxon>
        <taxon>Triparma</taxon>
    </lineage>
</organism>
<evidence type="ECO:0000256" key="3">
    <source>
        <dbReference type="ARBA" id="ARBA00023239"/>
    </source>
</evidence>
<comment type="similarity">
    <text evidence="4">Belongs to the group II decarboxylase family. Sphingosine-1-phosphate lyase subfamily.</text>
</comment>
<name>A0A9W7BC54_9STRA</name>
<dbReference type="Gene3D" id="3.40.640.10">
    <property type="entry name" value="Type I PLP-dependent aspartate aminotransferase-like (Major domain)"/>
    <property type="match status" value="1"/>
</dbReference>
<evidence type="ECO:0000256" key="1">
    <source>
        <dbReference type="ARBA" id="ARBA00001933"/>
    </source>
</evidence>
<evidence type="ECO:0000256" key="2">
    <source>
        <dbReference type="ARBA" id="ARBA00022898"/>
    </source>
</evidence>
<dbReference type="Proteomes" id="UP001162640">
    <property type="component" value="Unassembled WGS sequence"/>
</dbReference>
<dbReference type="Gene3D" id="3.90.1150.10">
    <property type="entry name" value="Aspartate Aminotransferase, domain 1"/>
    <property type="match status" value="1"/>
</dbReference>
<protein>
    <recommendedName>
        <fullName evidence="5">sphinganine-1-phosphate aldolase</fullName>
        <ecNumber evidence="5">4.1.2.27</ecNumber>
    </recommendedName>
    <alternativeName>
        <fullName evidence="6">Sphingosine-1-phosphate aldolase</fullName>
    </alternativeName>
</protein>
<dbReference type="InterPro" id="IPR015422">
    <property type="entry name" value="PyrdxlP-dep_Trfase_small"/>
</dbReference>
<dbReference type="Gene3D" id="6.10.140.2150">
    <property type="match status" value="1"/>
</dbReference>
<dbReference type="GO" id="GO:0016020">
    <property type="term" value="C:membrane"/>
    <property type="evidence" value="ECO:0007669"/>
    <property type="project" value="GOC"/>
</dbReference>
<dbReference type="SUPFAM" id="SSF53383">
    <property type="entry name" value="PLP-dependent transferases"/>
    <property type="match status" value="1"/>
</dbReference>
<dbReference type="InterPro" id="IPR002129">
    <property type="entry name" value="PyrdxlP-dep_de-COase"/>
</dbReference>
<dbReference type="PANTHER" id="PTHR42735:SF6">
    <property type="entry name" value="SPHINGOSINE-1-PHOSPHATE LYASE 1"/>
    <property type="match status" value="1"/>
</dbReference>
<accession>A0A9W7BC54</accession>
<dbReference type="AlphaFoldDB" id="A0A9W7BC54"/>
<evidence type="ECO:0000256" key="5">
    <source>
        <dbReference type="ARBA" id="ARBA00038965"/>
    </source>
</evidence>
<keyword evidence="2 7" id="KW-0663">Pyridoxal phosphate</keyword>
<dbReference type="GO" id="GO:0030149">
    <property type="term" value="P:sphingolipid catabolic process"/>
    <property type="evidence" value="ECO:0007669"/>
    <property type="project" value="TreeGrafter"/>
</dbReference>
<dbReference type="Pfam" id="PF00282">
    <property type="entry name" value="Pyridoxal_deC"/>
    <property type="match status" value="1"/>
</dbReference>
<evidence type="ECO:0000313" key="9">
    <source>
        <dbReference type="EMBL" id="GMH83455.1"/>
    </source>
</evidence>
<comment type="cofactor">
    <cofactor evidence="1 7 8">
        <name>pyridoxal 5'-phosphate</name>
        <dbReference type="ChEBI" id="CHEBI:597326"/>
    </cofactor>
</comment>
<dbReference type="InterPro" id="IPR050477">
    <property type="entry name" value="GrpII_AminoAcid_Decarb"/>
</dbReference>
<dbReference type="InterPro" id="IPR015421">
    <property type="entry name" value="PyrdxlP-dep_Trfase_major"/>
</dbReference>
<dbReference type="GO" id="GO:0019752">
    <property type="term" value="P:carboxylic acid metabolic process"/>
    <property type="evidence" value="ECO:0007669"/>
    <property type="project" value="InterPro"/>
</dbReference>
<dbReference type="GO" id="GO:0005783">
    <property type="term" value="C:endoplasmic reticulum"/>
    <property type="evidence" value="ECO:0007669"/>
    <property type="project" value="TreeGrafter"/>
</dbReference>
<evidence type="ECO:0000256" key="8">
    <source>
        <dbReference type="RuleBase" id="RU000382"/>
    </source>
</evidence>
<dbReference type="EMBL" id="BLQM01000328">
    <property type="protein sequence ID" value="GMH83455.1"/>
    <property type="molecule type" value="Genomic_DNA"/>
</dbReference>
<evidence type="ECO:0000256" key="7">
    <source>
        <dbReference type="PIRSR" id="PIRSR602129-50"/>
    </source>
</evidence>
<reference evidence="10" key="1">
    <citation type="journal article" date="2023" name="Commun. Biol.">
        <title>Genome analysis of Parmales, the sister group of diatoms, reveals the evolutionary specialization of diatoms from phago-mixotrophs to photoautotrophs.</title>
        <authorList>
            <person name="Ban H."/>
            <person name="Sato S."/>
            <person name="Yoshikawa S."/>
            <person name="Yamada K."/>
            <person name="Nakamura Y."/>
            <person name="Ichinomiya M."/>
            <person name="Sato N."/>
            <person name="Blanc-Mathieu R."/>
            <person name="Endo H."/>
            <person name="Kuwata A."/>
            <person name="Ogata H."/>
        </authorList>
    </citation>
    <scope>NUCLEOTIDE SEQUENCE [LARGE SCALE GENOMIC DNA]</scope>
</reference>
<dbReference type="GO" id="GO:0008117">
    <property type="term" value="F:sphinganine-1-phosphate aldolase activity"/>
    <property type="evidence" value="ECO:0007669"/>
    <property type="project" value="UniProtKB-EC"/>
</dbReference>
<keyword evidence="3 8" id="KW-0456">Lyase</keyword>
<dbReference type="GO" id="GO:0030170">
    <property type="term" value="F:pyridoxal phosphate binding"/>
    <property type="evidence" value="ECO:0007669"/>
    <property type="project" value="InterPro"/>
</dbReference>
<proteinExistence type="inferred from homology"/>
<feature type="modified residue" description="N6-(pyridoxal phosphate)lysine" evidence="7">
    <location>
        <position position="323"/>
    </location>
</feature>
<dbReference type="EC" id="4.1.2.27" evidence="5"/>
<evidence type="ECO:0000313" key="10">
    <source>
        <dbReference type="Proteomes" id="UP001162640"/>
    </source>
</evidence>
<evidence type="ECO:0000256" key="4">
    <source>
        <dbReference type="ARBA" id="ARBA00038302"/>
    </source>
</evidence>
<evidence type="ECO:0000256" key="6">
    <source>
        <dbReference type="ARBA" id="ARBA00042568"/>
    </source>
</evidence>
<sequence>MDSLNAHLTLTNVEHSICAVIAINLIRSAMKSDPRKVWKKVFTTVVDFLGSTVPGVQGVLDSEKNKALADIEKDMHGDGDPDANLTIPTKGMKKDEILKKAEGLKAKHTGFKSGKKWGGIYHEPGSEVTEVQAKMWGLFNSTNSLYPGVFPSVRKFEAELISMTTNMVSGSCGLLSSGGTESILLAVLAYREQGKKRGITNPNIICCVTAHPAVFKACMYFGVELIKAPFDSKTYQLTPSIVKKYLNGNTVGIYASAPTFSHGVLDDINGLGQLALSRMIGLHVDNCLGGFLLSYLQKENLLNGRSFDFTVPGVTTMSVDLHKYGGSSKGASVCVFGSQELRALTYVPSFDGCEGLYVTPTIQGSRSGATMAACWGSVMYKGDAGYRRMARDHNSVMIKAKKIVESIDGLEILVDPEGAILPMICSKGSGLDIYKVASQMEKRGWNMFTGQNPAVLGLCVGDVHLKVLDDWEKDIKGAVEHVKKNPDEKPTGNAAVYGSASTIPDTLLDGILREYVNISLKVKKAE</sequence>
<comment type="caution">
    <text evidence="9">The sequence shown here is derived from an EMBL/GenBank/DDBJ whole genome shotgun (WGS) entry which is preliminary data.</text>
</comment>